<organism evidence="2 3">
    <name type="scientific">Acetonema longum DSM 6540</name>
    <dbReference type="NCBI Taxonomy" id="1009370"/>
    <lineage>
        <taxon>Bacteria</taxon>
        <taxon>Bacillati</taxon>
        <taxon>Bacillota</taxon>
        <taxon>Negativicutes</taxon>
        <taxon>Acetonemataceae</taxon>
        <taxon>Acetonema</taxon>
    </lineage>
</organism>
<evidence type="ECO:0008006" key="4">
    <source>
        <dbReference type="Google" id="ProtNLM"/>
    </source>
</evidence>
<dbReference type="eggNOG" id="ENOG5033UY7">
    <property type="taxonomic scope" value="Bacteria"/>
</dbReference>
<name>F7NDN8_9FIRM</name>
<protein>
    <recommendedName>
        <fullName evidence="4">Outer membrane protein beta-barrel domain-containing protein</fullName>
    </recommendedName>
</protein>
<reference evidence="2 3" key="1">
    <citation type="journal article" date="2011" name="EMBO J.">
        <title>Structural diversity of bacterial flagellar motors.</title>
        <authorList>
            <person name="Chen S."/>
            <person name="Beeby M."/>
            <person name="Murphy G.E."/>
            <person name="Leadbetter J.R."/>
            <person name="Hendrixson D.R."/>
            <person name="Briegel A."/>
            <person name="Li Z."/>
            <person name="Shi J."/>
            <person name="Tocheva E.I."/>
            <person name="Muller A."/>
            <person name="Dobro M.J."/>
            <person name="Jensen G.J."/>
        </authorList>
    </citation>
    <scope>NUCLEOTIDE SEQUENCE [LARGE SCALE GENOMIC DNA]</scope>
    <source>
        <strain evidence="2 3">DSM 6540</strain>
    </source>
</reference>
<proteinExistence type="predicted"/>
<accession>F7NDN8</accession>
<evidence type="ECO:0000313" key="2">
    <source>
        <dbReference type="EMBL" id="EGO65900.1"/>
    </source>
</evidence>
<sequence length="228" mass="24365">MRKLAASLTLGLVLSTATTFASPSAQFEEGAVVLEVGSALGSEVSGKGFANLEVDGKSGFKSNLTVGLNDRFAFQYRYGQFKSKDATVEVSWGGTISPLTTYAADKLQDFNLLYKITPNLNLVAGYEYDKVTYGKYVQDASKSVLHAGIAANYPVSDKASLFATLVGGKDVSLIEAGVSYKMSDITALNVCYAERKVNDMDVKIPDAGINSAADYTMTGVTFMLAFKM</sequence>
<keyword evidence="3" id="KW-1185">Reference proteome</keyword>
<dbReference type="SUPFAM" id="SSF56935">
    <property type="entry name" value="Porins"/>
    <property type="match status" value="1"/>
</dbReference>
<dbReference type="OrthoDB" id="1679563at2"/>
<feature type="signal peptide" evidence="1">
    <location>
        <begin position="1"/>
        <end position="21"/>
    </location>
</feature>
<evidence type="ECO:0000313" key="3">
    <source>
        <dbReference type="Proteomes" id="UP000003240"/>
    </source>
</evidence>
<feature type="chain" id="PRO_5003359088" description="Outer membrane protein beta-barrel domain-containing protein" evidence="1">
    <location>
        <begin position="22"/>
        <end position="228"/>
    </location>
</feature>
<keyword evidence="1" id="KW-0732">Signal</keyword>
<comment type="caution">
    <text evidence="2">The sequence shown here is derived from an EMBL/GenBank/DDBJ whole genome shotgun (WGS) entry which is preliminary data.</text>
</comment>
<dbReference type="EMBL" id="AFGF01000007">
    <property type="protein sequence ID" value="EGO65900.1"/>
    <property type="molecule type" value="Genomic_DNA"/>
</dbReference>
<dbReference type="Proteomes" id="UP000003240">
    <property type="component" value="Unassembled WGS sequence"/>
</dbReference>
<evidence type="ECO:0000256" key="1">
    <source>
        <dbReference type="SAM" id="SignalP"/>
    </source>
</evidence>
<dbReference type="RefSeq" id="WP_004573060.1">
    <property type="nucleotide sequence ID" value="NZ_AFGF01000007.1"/>
</dbReference>
<dbReference type="STRING" id="1009370.ALO_00725"/>
<dbReference type="AlphaFoldDB" id="F7NDN8"/>
<gene>
    <name evidence="2" type="ORF">ALO_00725</name>
</gene>